<dbReference type="GO" id="GO:0008270">
    <property type="term" value="F:zinc ion binding"/>
    <property type="evidence" value="ECO:0007669"/>
    <property type="project" value="TreeGrafter"/>
</dbReference>
<evidence type="ECO:0000259" key="1">
    <source>
        <dbReference type="SMART" id="SM00481"/>
    </source>
</evidence>
<dbReference type="PANTHER" id="PTHR36928">
    <property type="entry name" value="PHOSPHATASE YCDX-RELATED"/>
    <property type="match status" value="1"/>
</dbReference>
<sequence>MRDYLMDAHAHTVVSGHAYNTVQELVDMANIRGLELICLTEHGPALPGAPQPIYFANYRIIPSVIDNVRVLKGIEANIMDFEGTLDIPERCVPNLEVISASLHDICLAPGSQSENTSAVLGAIENPLVDFLCHLGNPTFSLDYEAILQSAKKHDKMIEINNGSFFIRKGCAPNCVAIAKRCAELDIPIVVGSDTHYRCDLGHFPYADRALEMAGVPDELIVNLEPWKFMNILKHHGKVIGREARIPLEDVFNFNCES</sequence>
<dbReference type="SUPFAM" id="SSF89550">
    <property type="entry name" value="PHP domain-like"/>
    <property type="match status" value="1"/>
</dbReference>
<dbReference type="Proteomes" id="UP000199394">
    <property type="component" value="Unassembled WGS sequence"/>
</dbReference>
<keyword evidence="2" id="KW-0378">Hydrolase</keyword>
<dbReference type="InterPro" id="IPR004013">
    <property type="entry name" value="PHP_dom"/>
</dbReference>
<dbReference type="InterPro" id="IPR016195">
    <property type="entry name" value="Pol/histidinol_Pase-like"/>
</dbReference>
<accession>A0A1H4B496</accession>
<reference evidence="2 3" key="1">
    <citation type="submission" date="2016-10" db="EMBL/GenBank/DDBJ databases">
        <authorList>
            <person name="de Groot N.N."/>
        </authorList>
    </citation>
    <scope>NUCLEOTIDE SEQUENCE [LARGE SCALE GENOMIC DNA]</scope>
    <source>
        <strain evidence="2 3">SR12</strain>
    </source>
</reference>
<dbReference type="InterPro" id="IPR050243">
    <property type="entry name" value="PHP_phosphatase"/>
</dbReference>
<dbReference type="SMART" id="SM00481">
    <property type="entry name" value="POLIIIAc"/>
    <property type="match status" value="1"/>
</dbReference>
<dbReference type="RefSeq" id="WP_090306920.1">
    <property type="nucleotide sequence ID" value="NZ_FNRK01000010.1"/>
</dbReference>
<dbReference type="NCBIfam" id="NF006702">
    <property type="entry name" value="PRK09248.1"/>
    <property type="match status" value="1"/>
</dbReference>
<dbReference type="EMBL" id="FNRK01000010">
    <property type="protein sequence ID" value="SEA42980.1"/>
    <property type="molecule type" value="Genomic_DNA"/>
</dbReference>
<dbReference type="PANTHER" id="PTHR36928:SF1">
    <property type="entry name" value="PHOSPHATASE YCDX-RELATED"/>
    <property type="match status" value="1"/>
</dbReference>
<dbReference type="InterPro" id="IPR003141">
    <property type="entry name" value="Pol/His_phosphatase_N"/>
</dbReference>
<evidence type="ECO:0000313" key="2">
    <source>
        <dbReference type="EMBL" id="SEA42980.1"/>
    </source>
</evidence>
<dbReference type="GO" id="GO:0005829">
    <property type="term" value="C:cytosol"/>
    <property type="evidence" value="ECO:0007669"/>
    <property type="project" value="TreeGrafter"/>
</dbReference>
<keyword evidence="3" id="KW-1185">Reference proteome</keyword>
<evidence type="ECO:0000313" key="3">
    <source>
        <dbReference type="Proteomes" id="UP000199394"/>
    </source>
</evidence>
<dbReference type="Pfam" id="PF02811">
    <property type="entry name" value="PHP"/>
    <property type="match status" value="1"/>
</dbReference>
<dbReference type="OrthoDB" id="9808747at2"/>
<proteinExistence type="predicted"/>
<dbReference type="AlphaFoldDB" id="A0A1H4B496"/>
<dbReference type="Gene3D" id="3.20.20.140">
    <property type="entry name" value="Metal-dependent hydrolases"/>
    <property type="match status" value="1"/>
</dbReference>
<gene>
    <name evidence="2" type="ORF">SAMN04515656_11028</name>
</gene>
<feature type="domain" description="Polymerase/histidinol phosphatase N-terminal" evidence="1">
    <location>
        <begin position="6"/>
        <end position="80"/>
    </location>
</feature>
<dbReference type="CDD" id="cd07437">
    <property type="entry name" value="PHP_HisPPase_Ycdx_like"/>
    <property type="match status" value="1"/>
</dbReference>
<organism evidence="2 3">
    <name type="scientific">Eubacterium aggregans</name>
    <dbReference type="NCBI Taxonomy" id="81409"/>
    <lineage>
        <taxon>Bacteria</taxon>
        <taxon>Bacillati</taxon>
        <taxon>Bacillota</taxon>
        <taxon>Clostridia</taxon>
        <taxon>Eubacteriales</taxon>
        <taxon>Eubacteriaceae</taxon>
        <taxon>Eubacterium</taxon>
    </lineage>
</organism>
<name>A0A1H4B496_9FIRM</name>
<dbReference type="GO" id="GO:0042578">
    <property type="term" value="F:phosphoric ester hydrolase activity"/>
    <property type="evidence" value="ECO:0007669"/>
    <property type="project" value="TreeGrafter"/>
</dbReference>
<dbReference type="STRING" id="81409.SAMN04515656_11028"/>
<protein>
    <submittedName>
        <fullName evidence="2">Putative hydrolase</fullName>
    </submittedName>
</protein>